<evidence type="ECO:0000256" key="5">
    <source>
        <dbReference type="SAM" id="MobiDB-lite"/>
    </source>
</evidence>
<dbReference type="GO" id="GO:0016020">
    <property type="term" value="C:membrane"/>
    <property type="evidence" value="ECO:0007669"/>
    <property type="project" value="UniProtKB-SubCell"/>
</dbReference>
<feature type="compositionally biased region" description="Polar residues" evidence="5">
    <location>
        <begin position="275"/>
        <end position="295"/>
    </location>
</feature>
<protein>
    <submittedName>
        <fullName evidence="7">Uncharacterized protein</fullName>
    </submittedName>
</protein>
<dbReference type="PANTHER" id="PTHR15549:SF26">
    <property type="entry name" value="AXIAL BUDDING PATTERN PROTEIN 2-RELATED"/>
    <property type="match status" value="1"/>
</dbReference>
<dbReference type="EMBL" id="JAEVFJ010000024">
    <property type="protein sequence ID" value="KAH8094865.1"/>
    <property type="molecule type" value="Genomic_DNA"/>
</dbReference>
<sequence>MASNATVAKIDDRDPQINYFGSWFDVGSNDPAVNNATLSFTQERNAGLWLVFVGTQISVYGSVVVRPGALPYIVQFLLDDEPAVEVTQLKTSSDATNILIWQSRQLAAAGHQLIVNVTRATVGSPFYVDYLTYRAANETDPSPITTSSSISTTASTVSTSSTSTSSTTSLPPSPSDPPSNTDIKKVPVGPIAGGVVAGVVGIAIILLGLWFWCRRRNRIRAPGAYSDDASGPTPAMRDTTSALYVHGNHGPFVPGAGESQTRQVTPYVLPLETSDPGSVSAQPTSYFPTSESSTLDPLIGGAGGSDYSGSGSASVPTPNVAGSRAPHSPQGSISDIGSRLSDKGPRPPRALPVPSPPPPQQHADSGIRFPPTDTVLLEAPPAYTPD</sequence>
<proteinExistence type="predicted"/>
<evidence type="ECO:0000256" key="6">
    <source>
        <dbReference type="SAM" id="Phobius"/>
    </source>
</evidence>
<feature type="region of interest" description="Disordered" evidence="5">
    <location>
        <begin position="270"/>
        <end position="386"/>
    </location>
</feature>
<evidence type="ECO:0000313" key="7">
    <source>
        <dbReference type="EMBL" id="KAH8094865.1"/>
    </source>
</evidence>
<gene>
    <name evidence="7" type="ORF">BXZ70DRAFT_341344</name>
</gene>
<dbReference type="GO" id="GO:0071944">
    <property type="term" value="C:cell periphery"/>
    <property type="evidence" value="ECO:0007669"/>
    <property type="project" value="UniProtKB-ARBA"/>
</dbReference>
<dbReference type="AlphaFoldDB" id="A0A8K0UJJ1"/>
<comment type="caution">
    <text evidence="7">The sequence shown here is derived from an EMBL/GenBank/DDBJ whole genome shotgun (WGS) entry which is preliminary data.</text>
</comment>
<organism evidence="7 8">
    <name type="scientific">Cristinia sonorae</name>
    <dbReference type="NCBI Taxonomy" id="1940300"/>
    <lineage>
        <taxon>Eukaryota</taxon>
        <taxon>Fungi</taxon>
        <taxon>Dikarya</taxon>
        <taxon>Basidiomycota</taxon>
        <taxon>Agaricomycotina</taxon>
        <taxon>Agaricomycetes</taxon>
        <taxon>Agaricomycetidae</taxon>
        <taxon>Agaricales</taxon>
        <taxon>Pleurotineae</taxon>
        <taxon>Stephanosporaceae</taxon>
        <taxon>Cristinia</taxon>
    </lineage>
</organism>
<keyword evidence="4 6" id="KW-0472">Membrane</keyword>
<evidence type="ECO:0000256" key="4">
    <source>
        <dbReference type="ARBA" id="ARBA00023136"/>
    </source>
</evidence>
<accession>A0A8K0UJJ1</accession>
<evidence type="ECO:0000256" key="1">
    <source>
        <dbReference type="ARBA" id="ARBA00004167"/>
    </source>
</evidence>
<evidence type="ECO:0000256" key="2">
    <source>
        <dbReference type="ARBA" id="ARBA00022692"/>
    </source>
</evidence>
<feature type="transmembrane region" description="Helical" evidence="6">
    <location>
        <begin position="191"/>
        <end position="212"/>
    </location>
</feature>
<dbReference type="PANTHER" id="PTHR15549">
    <property type="entry name" value="PAIRED IMMUNOGLOBULIN-LIKE TYPE 2 RECEPTOR"/>
    <property type="match status" value="1"/>
</dbReference>
<keyword evidence="8" id="KW-1185">Reference proteome</keyword>
<evidence type="ECO:0000256" key="3">
    <source>
        <dbReference type="ARBA" id="ARBA00022989"/>
    </source>
</evidence>
<evidence type="ECO:0000313" key="8">
    <source>
        <dbReference type="Proteomes" id="UP000813824"/>
    </source>
</evidence>
<feature type="compositionally biased region" description="Low complexity" evidence="5">
    <location>
        <begin position="141"/>
        <end position="170"/>
    </location>
</feature>
<keyword evidence="2 6" id="KW-0812">Transmembrane</keyword>
<feature type="compositionally biased region" description="Pro residues" evidence="5">
    <location>
        <begin position="347"/>
        <end position="360"/>
    </location>
</feature>
<comment type="subcellular location">
    <subcellularLocation>
        <location evidence="1">Membrane</location>
        <topology evidence="1">Single-pass membrane protein</topology>
    </subcellularLocation>
</comment>
<feature type="region of interest" description="Disordered" evidence="5">
    <location>
        <begin position="141"/>
        <end position="182"/>
    </location>
</feature>
<keyword evidence="3 6" id="KW-1133">Transmembrane helix</keyword>
<dbReference type="Proteomes" id="UP000813824">
    <property type="component" value="Unassembled WGS sequence"/>
</dbReference>
<dbReference type="InterPro" id="IPR051694">
    <property type="entry name" value="Immunoregulatory_rcpt-like"/>
</dbReference>
<dbReference type="OrthoDB" id="3067294at2759"/>
<reference evidence="7" key="1">
    <citation type="journal article" date="2021" name="New Phytol.">
        <title>Evolutionary innovations through gain and loss of genes in the ectomycorrhizal Boletales.</title>
        <authorList>
            <person name="Wu G."/>
            <person name="Miyauchi S."/>
            <person name="Morin E."/>
            <person name="Kuo A."/>
            <person name="Drula E."/>
            <person name="Varga T."/>
            <person name="Kohler A."/>
            <person name="Feng B."/>
            <person name="Cao Y."/>
            <person name="Lipzen A."/>
            <person name="Daum C."/>
            <person name="Hundley H."/>
            <person name="Pangilinan J."/>
            <person name="Johnson J."/>
            <person name="Barry K."/>
            <person name="LaButti K."/>
            <person name="Ng V."/>
            <person name="Ahrendt S."/>
            <person name="Min B."/>
            <person name="Choi I.G."/>
            <person name="Park H."/>
            <person name="Plett J.M."/>
            <person name="Magnuson J."/>
            <person name="Spatafora J.W."/>
            <person name="Nagy L.G."/>
            <person name="Henrissat B."/>
            <person name="Grigoriev I.V."/>
            <person name="Yang Z.L."/>
            <person name="Xu J."/>
            <person name="Martin F.M."/>
        </authorList>
    </citation>
    <scope>NUCLEOTIDE SEQUENCE</scope>
    <source>
        <strain evidence="7">KKN 215</strain>
    </source>
</reference>
<name>A0A8K0UJJ1_9AGAR</name>